<evidence type="ECO:0000256" key="1">
    <source>
        <dbReference type="SAM" id="MobiDB-lite"/>
    </source>
</evidence>
<proteinExistence type="predicted"/>
<protein>
    <submittedName>
        <fullName evidence="2">Uncharacterized protein</fullName>
    </submittedName>
</protein>
<dbReference type="AlphaFoldDB" id="A0A3P1SGP2"/>
<dbReference type="EMBL" id="RQZF01000001">
    <property type="protein sequence ID" value="RRC96110.1"/>
    <property type="molecule type" value="Genomic_DNA"/>
</dbReference>
<dbReference type="Proteomes" id="UP000280444">
    <property type="component" value="Unassembled WGS sequence"/>
</dbReference>
<gene>
    <name evidence="2" type="ORF">EII11_00045</name>
</gene>
<name>A0A3P1SGP2_9ACTO</name>
<reference evidence="2 3" key="1">
    <citation type="submission" date="2018-11" db="EMBL/GenBank/DDBJ databases">
        <title>Genomes From Bacteria Associated with the Canine Oral Cavity: a Test Case for Automated Genome-Based Taxonomic Assignment.</title>
        <authorList>
            <person name="Coil D.A."/>
            <person name="Jospin G."/>
            <person name="Darling A.E."/>
            <person name="Wallis C."/>
            <person name="Davis I.J."/>
            <person name="Harris S."/>
            <person name="Eisen J.A."/>
            <person name="Holcombe L.J."/>
            <person name="O'Flynn C."/>
        </authorList>
    </citation>
    <scope>NUCLEOTIDE SEQUENCE [LARGE SCALE GENOMIC DNA]</scope>
    <source>
        <strain evidence="2 3">OH770</strain>
    </source>
</reference>
<evidence type="ECO:0000313" key="2">
    <source>
        <dbReference type="EMBL" id="RRC96110.1"/>
    </source>
</evidence>
<accession>A0A3P1SGP2</accession>
<keyword evidence="3" id="KW-1185">Reference proteome</keyword>
<comment type="caution">
    <text evidence="2">The sequence shown here is derived from an EMBL/GenBank/DDBJ whole genome shotgun (WGS) entry which is preliminary data.</text>
</comment>
<evidence type="ECO:0000313" key="3">
    <source>
        <dbReference type="Proteomes" id="UP000280444"/>
    </source>
</evidence>
<sequence length="63" mass="6684">MTDPTSVGRNAVPSPAEGTASLVPDITAQLADLDDHDLDTQITLLGRAEAQLRSALDVTRQRV</sequence>
<dbReference type="RefSeq" id="WP_124867365.1">
    <property type="nucleotide sequence ID" value="NZ_RQZF01000001.1"/>
</dbReference>
<feature type="region of interest" description="Disordered" evidence="1">
    <location>
        <begin position="1"/>
        <end position="20"/>
    </location>
</feature>
<organism evidence="2 3">
    <name type="scientific">Schaalia canis</name>
    <dbReference type="NCBI Taxonomy" id="100469"/>
    <lineage>
        <taxon>Bacteria</taxon>
        <taxon>Bacillati</taxon>
        <taxon>Actinomycetota</taxon>
        <taxon>Actinomycetes</taxon>
        <taxon>Actinomycetales</taxon>
        <taxon>Actinomycetaceae</taxon>
        <taxon>Schaalia</taxon>
    </lineage>
</organism>